<proteinExistence type="inferred from homology"/>
<dbReference type="InterPro" id="IPR034086">
    <property type="entry name" value="PMEI_plant"/>
</dbReference>
<dbReference type="InterPro" id="IPR035513">
    <property type="entry name" value="Invertase/methylesterase_inhib"/>
</dbReference>
<dbReference type="SMART" id="SM00856">
    <property type="entry name" value="PMEI"/>
    <property type="match status" value="1"/>
</dbReference>
<keyword evidence="2" id="KW-1015">Disulfide bond</keyword>
<sequence length="164" mass="17746">MMGSLFSGFVLLLLLTISQAHLIDDVCSKSGNPSLCNSILKSDPQCAGAQIHKLGEIIVKKAILSTQAALEVAKSYSDGVNKPKCDVCAKSYTNAINNLNDCQRLVNTNDRGSITTLRTRLSAIKTEVATCDHQFGESQPFMMKAASRQCQEVISVLLDIANHM</sequence>
<dbReference type="SUPFAM" id="SSF101148">
    <property type="entry name" value="Plant invertase/pectin methylesterase inhibitor"/>
    <property type="match status" value="1"/>
</dbReference>
<name>A0AAW2TQ20_9LAMI</name>
<gene>
    <name evidence="6" type="ORF">Slati_3969800</name>
</gene>
<evidence type="ECO:0000256" key="4">
    <source>
        <dbReference type="SAM" id="SignalP"/>
    </source>
</evidence>
<dbReference type="Pfam" id="PF04043">
    <property type="entry name" value="PMEI"/>
    <property type="match status" value="1"/>
</dbReference>
<dbReference type="AlphaFoldDB" id="A0AAW2TQ20"/>
<organism evidence="6">
    <name type="scientific">Sesamum latifolium</name>
    <dbReference type="NCBI Taxonomy" id="2727402"/>
    <lineage>
        <taxon>Eukaryota</taxon>
        <taxon>Viridiplantae</taxon>
        <taxon>Streptophyta</taxon>
        <taxon>Embryophyta</taxon>
        <taxon>Tracheophyta</taxon>
        <taxon>Spermatophyta</taxon>
        <taxon>Magnoliopsida</taxon>
        <taxon>eudicotyledons</taxon>
        <taxon>Gunneridae</taxon>
        <taxon>Pentapetalae</taxon>
        <taxon>asterids</taxon>
        <taxon>lamiids</taxon>
        <taxon>Lamiales</taxon>
        <taxon>Pedaliaceae</taxon>
        <taxon>Sesamum</taxon>
    </lineage>
</organism>
<evidence type="ECO:0000256" key="2">
    <source>
        <dbReference type="ARBA" id="ARBA00023157"/>
    </source>
</evidence>
<dbReference type="InterPro" id="IPR006501">
    <property type="entry name" value="Pectinesterase_inhib_dom"/>
</dbReference>
<feature type="signal peptide" evidence="4">
    <location>
        <begin position="1"/>
        <end position="20"/>
    </location>
</feature>
<dbReference type="NCBIfam" id="TIGR01614">
    <property type="entry name" value="PME_inhib"/>
    <property type="match status" value="1"/>
</dbReference>
<dbReference type="GO" id="GO:0046910">
    <property type="term" value="F:pectinesterase inhibitor activity"/>
    <property type="evidence" value="ECO:0007669"/>
    <property type="project" value="InterPro"/>
</dbReference>
<evidence type="ECO:0000256" key="1">
    <source>
        <dbReference type="ARBA" id="ARBA00022729"/>
    </source>
</evidence>
<dbReference type="PANTHER" id="PTHR36710">
    <property type="entry name" value="PECTINESTERASE INHIBITOR-LIKE"/>
    <property type="match status" value="1"/>
</dbReference>
<evidence type="ECO:0000313" key="6">
    <source>
        <dbReference type="EMBL" id="KAL0406559.1"/>
    </source>
</evidence>
<accession>A0AAW2TQ20</accession>
<protein>
    <recommendedName>
        <fullName evidence="5">Pectinesterase inhibitor domain-containing protein</fullName>
    </recommendedName>
</protein>
<dbReference type="CDD" id="cd15797">
    <property type="entry name" value="PMEI"/>
    <property type="match status" value="1"/>
</dbReference>
<dbReference type="Gene3D" id="1.20.140.40">
    <property type="entry name" value="Invertase/pectin methylesterase inhibitor family protein"/>
    <property type="match status" value="1"/>
</dbReference>
<dbReference type="EMBL" id="JACGWN010000014">
    <property type="protein sequence ID" value="KAL0406559.1"/>
    <property type="molecule type" value="Genomic_DNA"/>
</dbReference>
<evidence type="ECO:0000256" key="3">
    <source>
        <dbReference type="ARBA" id="ARBA00038471"/>
    </source>
</evidence>
<reference evidence="6" key="1">
    <citation type="submission" date="2020-06" db="EMBL/GenBank/DDBJ databases">
        <authorList>
            <person name="Li T."/>
            <person name="Hu X."/>
            <person name="Zhang T."/>
            <person name="Song X."/>
            <person name="Zhang H."/>
            <person name="Dai N."/>
            <person name="Sheng W."/>
            <person name="Hou X."/>
            <person name="Wei L."/>
        </authorList>
    </citation>
    <scope>NUCLEOTIDE SEQUENCE</scope>
    <source>
        <strain evidence="6">KEN1</strain>
        <tissue evidence="6">Leaf</tissue>
    </source>
</reference>
<reference evidence="6" key="2">
    <citation type="journal article" date="2024" name="Plant">
        <title>Genomic evolution and insights into agronomic trait innovations of Sesamum species.</title>
        <authorList>
            <person name="Miao H."/>
            <person name="Wang L."/>
            <person name="Qu L."/>
            <person name="Liu H."/>
            <person name="Sun Y."/>
            <person name="Le M."/>
            <person name="Wang Q."/>
            <person name="Wei S."/>
            <person name="Zheng Y."/>
            <person name="Lin W."/>
            <person name="Duan Y."/>
            <person name="Cao H."/>
            <person name="Xiong S."/>
            <person name="Wang X."/>
            <person name="Wei L."/>
            <person name="Li C."/>
            <person name="Ma Q."/>
            <person name="Ju M."/>
            <person name="Zhao R."/>
            <person name="Li G."/>
            <person name="Mu C."/>
            <person name="Tian Q."/>
            <person name="Mei H."/>
            <person name="Zhang T."/>
            <person name="Gao T."/>
            <person name="Zhang H."/>
        </authorList>
    </citation>
    <scope>NUCLEOTIDE SEQUENCE</scope>
    <source>
        <strain evidence="6">KEN1</strain>
    </source>
</reference>
<comment type="similarity">
    <text evidence="3">Belongs to the PMEI family.</text>
</comment>
<comment type="caution">
    <text evidence="6">The sequence shown here is derived from an EMBL/GenBank/DDBJ whole genome shotgun (WGS) entry which is preliminary data.</text>
</comment>
<feature type="chain" id="PRO_5043464146" description="Pectinesterase inhibitor domain-containing protein" evidence="4">
    <location>
        <begin position="21"/>
        <end position="164"/>
    </location>
</feature>
<keyword evidence="1 4" id="KW-0732">Signal</keyword>
<evidence type="ECO:0000259" key="5">
    <source>
        <dbReference type="SMART" id="SM00856"/>
    </source>
</evidence>
<feature type="domain" description="Pectinesterase inhibitor" evidence="5">
    <location>
        <begin position="18"/>
        <end position="160"/>
    </location>
</feature>
<dbReference type="PANTHER" id="PTHR36710:SF18">
    <property type="entry name" value="PECTINESTERASE INHIBITOR 5-RELATED"/>
    <property type="match status" value="1"/>
</dbReference>
<dbReference type="InterPro" id="IPR052421">
    <property type="entry name" value="PCW_Enzyme_Inhibitor"/>
</dbReference>